<dbReference type="EMBL" id="KB445554">
    <property type="protein sequence ID" value="EMC97734.1"/>
    <property type="molecule type" value="Genomic_DNA"/>
</dbReference>
<dbReference type="GeneID" id="19112134"/>
<dbReference type="KEGG" id="bcom:BAUCODRAFT_33459"/>
<proteinExistence type="predicted"/>
<dbReference type="AlphaFoldDB" id="M2NEQ7"/>
<gene>
    <name evidence="1" type="ORF">BAUCODRAFT_33459</name>
</gene>
<accession>M2NEQ7</accession>
<organism evidence="1 2">
    <name type="scientific">Baudoinia panamericana (strain UAMH 10762)</name>
    <name type="common">Angels' share fungus</name>
    <name type="synonym">Baudoinia compniacensis (strain UAMH 10762)</name>
    <dbReference type="NCBI Taxonomy" id="717646"/>
    <lineage>
        <taxon>Eukaryota</taxon>
        <taxon>Fungi</taxon>
        <taxon>Dikarya</taxon>
        <taxon>Ascomycota</taxon>
        <taxon>Pezizomycotina</taxon>
        <taxon>Dothideomycetes</taxon>
        <taxon>Dothideomycetidae</taxon>
        <taxon>Mycosphaerellales</taxon>
        <taxon>Teratosphaeriaceae</taxon>
        <taxon>Baudoinia</taxon>
    </lineage>
</organism>
<keyword evidence="2" id="KW-1185">Reference proteome</keyword>
<evidence type="ECO:0000313" key="2">
    <source>
        <dbReference type="Proteomes" id="UP000011761"/>
    </source>
</evidence>
<evidence type="ECO:0000313" key="1">
    <source>
        <dbReference type="EMBL" id="EMC97734.1"/>
    </source>
</evidence>
<protein>
    <submittedName>
        <fullName evidence="1">Uncharacterized protein</fullName>
    </submittedName>
</protein>
<dbReference type="Proteomes" id="UP000011761">
    <property type="component" value="Unassembled WGS sequence"/>
</dbReference>
<dbReference type="HOGENOM" id="CLU_3031988_0_0_1"/>
<dbReference type="RefSeq" id="XP_007675320.1">
    <property type="nucleotide sequence ID" value="XM_007677130.1"/>
</dbReference>
<name>M2NEQ7_BAUPA</name>
<sequence>MAKNANPTSVAMVQTQSHEGGRSISLVKLLDTVDSVEARQGNQPQCNTFSDWVAL</sequence>
<reference evidence="1 2" key="1">
    <citation type="journal article" date="2012" name="PLoS Pathog.">
        <title>Diverse lifestyles and strategies of plant pathogenesis encoded in the genomes of eighteen Dothideomycetes fungi.</title>
        <authorList>
            <person name="Ohm R.A."/>
            <person name="Feau N."/>
            <person name="Henrissat B."/>
            <person name="Schoch C.L."/>
            <person name="Horwitz B.A."/>
            <person name="Barry K.W."/>
            <person name="Condon B.J."/>
            <person name="Copeland A.C."/>
            <person name="Dhillon B."/>
            <person name="Glaser F."/>
            <person name="Hesse C.N."/>
            <person name="Kosti I."/>
            <person name="LaButti K."/>
            <person name="Lindquist E.A."/>
            <person name="Lucas S."/>
            <person name="Salamov A.A."/>
            <person name="Bradshaw R.E."/>
            <person name="Ciuffetti L."/>
            <person name="Hamelin R.C."/>
            <person name="Kema G.H.J."/>
            <person name="Lawrence C."/>
            <person name="Scott J.A."/>
            <person name="Spatafora J.W."/>
            <person name="Turgeon B.G."/>
            <person name="de Wit P.J.G.M."/>
            <person name="Zhong S."/>
            <person name="Goodwin S.B."/>
            <person name="Grigoriev I.V."/>
        </authorList>
    </citation>
    <scope>NUCLEOTIDE SEQUENCE [LARGE SCALE GENOMIC DNA]</scope>
    <source>
        <strain evidence="1 2">UAMH 10762</strain>
    </source>
</reference>